<dbReference type="OrthoDB" id="9801421at2"/>
<dbReference type="Gene3D" id="3.40.50.1820">
    <property type="entry name" value="alpha/beta hydrolase"/>
    <property type="match status" value="1"/>
</dbReference>
<sequence length="578" mass="61309">MSGVDTTPGGSIPGFELKDRFRALLERWDSSPRQGLPQVQSGRAAYTWRGFGEDFPSLHVASEPELRAAWKVRDIVSRVGVRLPAPPGSVVRGFTLSPDGLTVAALLSTPRTELAGLWILAEDTAPIRIPGISAWYSAPVWEPNGAALWILSGKPPQQRITSADLRTGGRTEIPLPGTLESEGSGSRLSLSLREGMLRITAATPGRDSRSWQWRDETWVDAPAPVPSRLTLAESCSGTTVLLDGTPVHRLSPAEHVTSFAVHAASGNDVLWMHSASPERPSGVYCLELPPAEVPLPLHPQRFVHRRLFAKARDGVDIPLTVSVRAADLAADGLPLRPLPLILTCYGGFGVKHRTEAEPSVPAWLESGGVYVAAHLRGGGELGDAWHDAGRGPRKLRTVLDLVDVAEFLAAAGWSTPAQTVAFGASHGGLVVTSAALLSPASFGGVVAVAPLLDTVNLDRHGLGTQWLHEFGADGECSQQERALYSPLQVAAGLQSPAGTPPILCCVLGRDERVDNHAAVDFVDAVRRHGGSAWLLSEHDGGHGQRAATDVMEFSATVLAFAARVSGMLVRSGQPAPPA</sequence>
<comment type="caution">
    <text evidence="3">The sequence shown here is derived from an EMBL/GenBank/DDBJ whole genome shotgun (WGS) entry which is preliminary data.</text>
</comment>
<dbReference type="Pfam" id="PF00326">
    <property type="entry name" value="Peptidase_S9"/>
    <property type="match status" value="1"/>
</dbReference>
<organism evidence="3 4">
    <name type="scientific">Paenarthrobacter nitroguajacolicus</name>
    <name type="common">Arthrobacter nitroguajacolicus</name>
    <dbReference type="NCBI Taxonomy" id="211146"/>
    <lineage>
        <taxon>Bacteria</taxon>
        <taxon>Bacillati</taxon>
        <taxon>Actinomycetota</taxon>
        <taxon>Actinomycetes</taxon>
        <taxon>Micrococcales</taxon>
        <taxon>Micrococcaceae</taxon>
        <taxon>Paenarthrobacter</taxon>
    </lineage>
</organism>
<evidence type="ECO:0000313" key="4">
    <source>
        <dbReference type="Proteomes" id="UP000316500"/>
    </source>
</evidence>
<dbReference type="InterPro" id="IPR002470">
    <property type="entry name" value="Peptidase_S9A"/>
</dbReference>
<evidence type="ECO:0000313" key="3">
    <source>
        <dbReference type="EMBL" id="TVU66229.1"/>
    </source>
</evidence>
<dbReference type="GO" id="GO:0006508">
    <property type="term" value="P:proteolysis"/>
    <property type="evidence" value="ECO:0007669"/>
    <property type="project" value="InterPro"/>
</dbReference>
<proteinExistence type="inferred from homology"/>
<dbReference type="InterPro" id="IPR029058">
    <property type="entry name" value="AB_hydrolase_fold"/>
</dbReference>
<dbReference type="SUPFAM" id="SSF82171">
    <property type="entry name" value="DPP6 N-terminal domain-like"/>
    <property type="match status" value="1"/>
</dbReference>
<feature type="domain" description="Peptidase S9 prolyl oligopeptidase catalytic" evidence="2">
    <location>
        <begin position="361"/>
        <end position="566"/>
    </location>
</feature>
<name>A0A558HAR3_PAENT</name>
<dbReference type="InterPro" id="IPR001375">
    <property type="entry name" value="Peptidase_S9_cat"/>
</dbReference>
<accession>A0A558HAR3</accession>
<dbReference type="RefSeq" id="WP_144648134.1">
    <property type="nucleotide sequence ID" value="NZ_VNFK01000002.1"/>
</dbReference>
<protein>
    <submittedName>
        <fullName evidence="3">S9 family peptidase</fullName>
    </submittedName>
</protein>
<dbReference type="Proteomes" id="UP000316500">
    <property type="component" value="Unassembled WGS sequence"/>
</dbReference>
<dbReference type="AlphaFoldDB" id="A0A558HAR3"/>
<dbReference type="GO" id="GO:0004252">
    <property type="term" value="F:serine-type endopeptidase activity"/>
    <property type="evidence" value="ECO:0007669"/>
    <property type="project" value="InterPro"/>
</dbReference>
<dbReference type="InterPro" id="IPR051543">
    <property type="entry name" value="Serine_Peptidase_S9A"/>
</dbReference>
<dbReference type="PANTHER" id="PTHR11757">
    <property type="entry name" value="PROTEASE FAMILY S9A OLIGOPEPTIDASE"/>
    <property type="match status" value="1"/>
</dbReference>
<dbReference type="PRINTS" id="PR00862">
    <property type="entry name" value="PROLIGOPTASE"/>
</dbReference>
<dbReference type="PANTHER" id="PTHR11757:SF19">
    <property type="entry name" value="PROLYL ENDOPEPTIDASE-LIKE"/>
    <property type="match status" value="1"/>
</dbReference>
<dbReference type="EMBL" id="VNFK01000002">
    <property type="protein sequence ID" value="TVU66229.1"/>
    <property type="molecule type" value="Genomic_DNA"/>
</dbReference>
<dbReference type="SUPFAM" id="SSF53474">
    <property type="entry name" value="alpha/beta-Hydrolases"/>
    <property type="match status" value="1"/>
</dbReference>
<evidence type="ECO:0000256" key="1">
    <source>
        <dbReference type="ARBA" id="ARBA00005228"/>
    </source>
</evidence>
<comment type="similarity">
    <text evidence="1">Belongs to the peptidase S9A family.</text>
</comment>
<reference evidence="3 4" key="1">
    <citation type="submission" date="2019-07" db="EMBL/GenBank/DDBJ databases">
        <title>Diversity of Bacteria from Kongsfjorden, Arctic.</title>
        <authorList>
            <person name="Yu Y."/>
        </authorList>
    </citation>
    <scope>NUCLEOTIDE SEQUENCE [LARGE SCALE GENOMIC DNA]</scope>
    <source>
        <strain evidence="3 4">SM1928</strain>
    </source>
</reference>
<gene>
    <name evidence="3" type="ORF">FQP90_02290</name>
</gene>
<evidence type="ECO:0000259" key="2">
    <source>
        <dbReference type="Pfam" id="PF00326"/>
    </source>
</evidence>